<keyword evidence="5" id="KW-1185">Reference proteome</keyword>
<comment type="similarity">
    <text evidence="1">Belongs to the polysaccharide synthase family.</text>
</comment>
<dbReference type="CDD" id="cd05237">
    <property type="entry name" value="UDP_invert_4-6DH_SDR_e"/>
    <property type="match status" value="1"/>
</dbReference>
<dbReference type="OrthoDB" id="9803111at2"/>
<dbReference type="PANTHER" id="PTHR43318:SF1">
    <property type="entry name" value="POLYSACCHARIDE BIOSYNTHESIS PROTEIN EPSC-RELATED"/>
    <property type="match status" value="1"/>
</dbReference>
<dbReference type="SUPFAM" id="SSF51735">
    <property type="entry name" value="NAD(P)-binding Rossmann-fold domains"/>
    <property type="match status" value="1"/>
</dbReference>
<dbReference type="PANTHER" id="PTHR43318">
    <property type="entry name" value="UDP-N-ACETYLGLUCOSAMINE 4,6-DEHYDRATASE"/>
    <property type="match status" value="1"/>
</dbReference>
<dbReference type="InterPro" id="IPR051203">
    <property type="entry name" value="Polysaccharide_Synthase-Rel"/>
</dbReference>
<feature type="transmembrane region" description="Helical" evidence="2">
    <location>
        <begin position="21"/>
        <end position="43"/>
    </location>
</feature>
<reference evidence="4 5" key="1">
    <citation type="submission" date="2019-09" db="EMBL/GenBank/DDBJ databases">
        <title>Genome sequencing of strain KACC 21233.</title>
        <authorList>
            <person name="Heo J."/>
            <person name="Kim S.-J."/>
            <person name="Kim J.-S."/>
            <person name="Hong S.-B."/>
            <person name="Kwon S.-W."/>
        </authorList>
    </citation>
    <scope>NUCLEOTIDE SEQUENCE [LARGE SCALE GENOMIC DNA]</scope>
    <source>
        <strain evidence="4 5">KACC 21233</strain>
    </source>
</reference>
<feature type="transmembrane region" description="Helical" evidence="2">
    <location>
        <begin position="49"/>
        <end position="70"/>
    </location>
</feature>
<keyword evidence="2" id="KW-1133">Transmembrane helix</keyword>
<dbReference type="AlphaFoldDB" id="A0A5C1YQ93"/>
<dbReference type="EMBL" id="CP043506">
    <property type="protein sequence ID" value="QEO16972.1"/>
    <property type="molecule type" value="Genomic_DNA"/>
</dbReference>
<evidence type="ECO:0000259" key="3">
    <source>
        <dbReference type="Pfam" id="PF02719"/>
    </source>
</evidence>
<evidence type="ECO:0000313" key="4">
    <source>
        <dbReference type="EMBL" id="QEO16972.1"/>
    </source>
</evidence>
<evidence type="ECO:0000256" key="1">
    <source>
        <dbReference type="ARBA" id="ARBA00007430"/>
    </source>
</evidence>
<feature type="transmembrane region" description="Helical" evidence="2">
    <location>
        <begin position="114"/>
        <end position="134"/>
    </location>
</feature>
<accession>A0A5C1YQ93</accession>
<proteinExistence type="inferred from homology"/>
<organism evidence="4 5">
    <name type="scientific">Acetobacter vaccinii</name>
    <dbReference type="NCBI Taxonomy" id="2592655"/>
    <lineage>
        <taxon>Bacteria</taxon>
        <taxon>Pseudomonadati</taxon>
        <taxon>Pseudomonadota</taxon>
        <taxon>Alphaproteobacteria</taxon>
        <taxon>Acetobacterales</taxon>
        <taxon>Acetobacteraceae</taxon>
        <taxon>Acetobacter</taxon>
    </lineage>
</organism>
<dbReference type="Gene3D" id="3.40.50.720">
    <property type="entry name" value="NAD(P)-binding Rossmann-like Domain"/>
    <property type="match status" value="2"/>
</dbReference>
<protein>
    <submittedName>
        <fullName evidence="4">Polysaccharide biosynthesis protein</fullName>
    </submittedName>
</protein>
<feature type="transmembrane region" description="Helical" evidence="2">
    <location>
        <begin position="82"/>
        <end position="108"/>
    </location>
</feature>
<name>A0A5C1YQ93_9PROT</name>
<evidence type="ECO:0000256" key="2">
    <source>
        <dbReference type="SAM" id="Phobius"/>
    </source>
</evidence>
<dbReference type="RefSeq" id="WP_149278652.1">
    <property type="nucleotide sequence ID" value="NZ_CP043506.1"/>
</dbReference>
<evidence type="ECO:0000313" key="5">
    <source>
        <dbReference type="Proteomes" id="UP000324536"/>
    </source>
</evidence>
<dbReference type="Proteomes" id="UP000324536">
    <property type="component" value="Chromosome"/>
</dbReference>
<feature type="domain" description="Polysaccharide biosynthesis protein CapD-like" evidence="3">
    <location>
        <begin position="294"/>
        <end position="590"/>
    </location>
</feature>
<dbReference type="InterPro" id="IPR036291">
    <property type="entry name" value="NAD(P)-bd_dom_sf"/>
</dbReference>
<dbReference type="KEGG" id="acek:FLP30_03785"/>
<keyword evidence="2" id="KW-0812">Transmembrane</keyword>
<dbReference type="InterPro" id="IPR003869">
    <property type="entry name" value="Polysac_CapD-like"/>
</dbReference>
<dbReference type="Pfam" id="PF02719">
    <property type="entry name" value="Polysacc_synt_2"/>
    <property type="match status" value="1"/>
</dbReference>
<gene>
    <name evidence="4" type="ORF">FLP30_03785</name>
</gene>
<keyword evidence="2" id="KW-0472">Membrane</keyword>
<sequence>MALPRALPLSCILRWRPLNWMAVNVLLDGMLAALSAPVARWLAAPQDGLLHPLWFLAGGGITLLVSGLPFRIPQQHWRFAGVSDLLGIACASVASSVLFSLGLLATGVPLPSPAFPMIYVLVLVVALGGGRLAYRLGSLRAGYTALGHQQVVLVGGDEASDLYMRAFERGSDQAMRVTGIVVAGAGQAGRRIRNVPILGHVQDMALILQTLGDRHRLPHALVIADPAFRGWRLTALLNAAARHDVAVLRAPALTALTPARQVCFQPVRLEDLLNRPQIALDRKGMEHLVRGQVVLVTGAGGTIGAELARQIARLNPQRLVLLDHGEFALWQSDIDLAEHAPQTPRDIVVADVRDQARINAVMAHYRPGLVFHAAALKHVPMVEANPTEGLLTNVHGTRVVADAAARHGARALILISTDKAVNPSGLMGASKRAAEMYCQALDIRARAAGAGQMRCITVRFGNVLGSTGSVVPLFRHQIERGGPLTVTHPDMHRYFMTVSEAVSLVLQASVRGTQGLEGTQTDTLLGHGGIFVLDMGEPVRILDLARQMIRLAGLRPEEDVAIHFTGLRPGEKLHEELFHGREALVPTDAAGLLMATPRTVDLTMVADVVEQMTQAARQGDRKAALHILSLLVPEFDHNREGGVYAPGGSHMDMGAATGQEDCTQADEGAWRSAAR</sequence>